<dbReference type="Proteomes" id="UP000035642">
    <property type="component" value="Unassembled WGS sequence"/>
</dbReference>
<organism evidence="1 2">
    <name type="scientific">Angiostrongylus cantonensis</name>
    <name type="common">Rat lungworm</name>
    <dbReference type="NCBI Taxonomy" id="6313"/>
    <lineage>
        <taxon>Eukaryota</taxon>
        <taxon>Metazoa</taxon>
        <taxon>Ecdysozoa</taxon>
        <taxon>Nematoda</taxon>
        <taxon>Chromadorea</taxon>
        <taxon>Rhabditida</taxon>
        <taxon>Rhabditina</taxon>
        <taxon>Rhabditomorpha</taxon>
        <taxon>Strongyloidea</taxon>
        <taxon>Metastrongylidae</taxon>
        <taxon>Angiostrongylus</taxon>
    </lineage>
</organism>
<reference evidence="1" key="1">
    <citation type="submission" date="2012-09" db="EMBL/GenBank/DDBJ databases">
        <authorList>
            <person name="Martin A.A."/>
        </authorList>
    </citation>
    <scope>NUCLEOTIDE SEQUENCE</scope>
</reference>
<dbReference type="AlphaFoldDB" id="A0A0K0CX00"/>
<evidence type="ECO:0000313" key="1">
    <source>
        <dbReference type="Proteomes" id="UP000035642"/>
    </source>
</evidence>
<name>A0A0K0CX00_ANGCA</name>
<protein>
    <submittedName>
        <fullName evidence="2">Secreted protein</fullName>
    </submittedName>
</protein>
<dbReference type="WBParaSite" id="ACAC_0000203201-mRNA-1">
    <property type="protein sequence ID" value="ACAC_0000203201-mRNA-1"/>
    <property type="gene ID" value="ACAC_0000203201"/>
</dbReference>
<sequence>MSHTSSFVALPSGVFIVYVYLDQMTSAYPTCVLRCVVGSASLDAHASPFPLFATSQLPASNRVTER</sequence>
<proteinExistence type="predicted"/>
<reference evidence="2" key="2">
    <citation type="submission" date="2017-02" db="UniProtKB">
        <authorList>
            <consortium name="WormBaseParasite"/>
        </authorList>
    </citation>
    <scope>IDENTIFICATION</scope>
</reference>
<keyword evidence="1" id="KW-1185">Reference proteome</keyword>
<accession>A0A0K0CX00</accession>
<evidence type="ECO:0000313" key="2">
    <source>
        <dbReference type="WBParaSite" id="ACAC_0000203201-mRNA-1"/>
    </source>
</evidence>